<dbReference type="RefSeq" id="WP_406789890.1">
    <property type="nucleotide sequence ID" value="NZ_JBJIAA010000028.1"/>
</dbReference>
<reference evidence="2 3" key="1">
    <citation type="submission" date="2024-11" db="EMBL/GenBank/DDBJ databases">
        <authorList>
            <person name="Heng Y.C."/>
            <person name="Lim A.C.H."/>
            <person name="Lee J.K.Y."/>
            <person name="Kittelmann S."/>
        </authorList>
    </citation>
    <scope>NUCLEOTIDE SEQUENCE [LARGE SCALE GENOMIC DNA]</scope>
    <source>
        <strain evidence="2 3">WILCCON 0114</strain>
    </source>
</reference>
<dbReference type="PROSITE" id="PS51257">
    <property type="entry name" value="PROKAR_LIPOPROTEIN"/>
    <property type="match status" value="1"/>
</dbReference>
<organism evidence="2 3">
    <name type="scientific">Clostridium neuense</name>
    <dbReference type="NCBI Taxonomy" id="1728934"/>
    <lineage>
        <taxon>Bacteria</taxon>
        <taxon>Bacillati</taxon>
        <taxon>Bacillota</taxon>
        <taxon>Clostridia</taxon>
        <taxon>Eubacteriales</taxon>
        <taxon>Clostridiaceae</taxon>
        <taxon>Clostridium</taxon>
    </lineage>
</organism>
<sequence length="107" mass="12623">MKGRRNYNIFIISLIIALFIAISGCAILYTIRIFDLRYQYKIVHPPNRKSYYAADFRKANNKSSIMKSKINKVATEIKTLLMISLVYLNYFYYTNSINKGSIRYLFI</sequence>
<dbReference type="Proteomes" id="UP001623592">
    <property type="component" value="Unassembled WGS sequence"/>
</dbReference>
<proteinExistence type="predicted"/>
<keyword evidence="1" id="KW-0812">Transmembrane</keyword>
<evidence type="ECO:0000313" key="3">
    <source>
        <dbReference type="Proteomes" id="UP001623592"/>
    </source>
</evidence>
<feature type="transmembrane region" description="Helical" evidence="1">
    <location>
        <begin position="73"/>
        <end position="93"/>
    </location>
</feature>
<keyword evidence="1" id="KW-1133">Transmembrane helix</keyword>
<dbReference type="EMBL" id="JBJIAA010000028">
    <property type="protein sequence ID" value="MFL0253222.1"/>
    <property type="molecule type" value="Genomic_DNA"/>
</dbReference>
<name>A0ABW8TMY0_9CLOT</name>
<protein>
    <recommendedName>
        <fullName evidence="4">Lipoprotein</fullName>
    </recommendedName>
</protein>
<evidence type="ECO:0000313" key="2">
    <source>
        <dbReference type="EMBL" id="MFL0253222.1"/>
    </source>
</evidence>
<feature type="transmembrane region" description="Helical" evidence="1">
    <location>
        <begin position="6"/>
        <end position="31"/>
    </location>
</feature>
<evidence type="ECO:0000256" key="1">
    <source>
        <dbReference type="SAM" id="Phobius"/>
    </source>
</evidence>
<keyword evidence="1" id="KW-0472">Membrane</keyword>
<gene>
    <name evidence="2" type="ORF">ACJDT4_22710</name>
</gene>
<comment type="caution">
    <text evidence="2">The sequence shown here is derived from an EMBL/GenBank/DDBJ whole genome shotgun (WGS) entry which is preliminary data.</text>
</comment>
<evidence type="ECO:0008006" key="4">
    <source>
        <dbReference type="Google" id="ProtNLM"/>
    </source>
</evidence>
<keyword evidence="3" id="KW-1185">Reference proteome</keyword>
<accession>A0ABW8TMY0</accession>